<dbReference type="InterPro" id="IPR000073">
    <property type="entry name" value="AB_hydrolase_1"/>
</dbReference>
<keyword evidence="4" id="KW-1185">Reference proteome</keyword>
<dbReference type="OrthoDB" id="190201at2759"/>
<gene>
    <name evidence="3" type="ORF">IFR04_013276</name>
</gene>
<reference evidence="3" key="1">
    <citation type="submission" date="2021-02" db="EMBL/GenBank/DDBJ databases">
        <title>Genome sequence Cadophora malorum strain M34.</title>
        <authorList>
            <person name="Stefanovic E."/>
            <person name="Vu D."/>
            <person name="Scully C."/>
            <person name="Dijksterhuis J."/>
            <person name="Roader J."/>
            <person name="Houbraken J."/>
        </authorList>
    </citation>
    <scope>NUCLEOTIDE SEQUENCE</scope>
    <source>
        <strain evidence="3">M34</strain>
    </source>
</reference>
<dbReference type="EMBL" id="JAFJYH010000306">
    <property type="protein sequence ID" value="KAG4413574.1"/>
    <property type="molecule type" value="Genomic_DNA"/>
</dbReference>
<feature type="non-terminal residue" evidence="3">
    <location>
        <position position="1"/>
    </location>
</feature>
<dbReference type="Proteomes" id="UP000664132">
    <property type="component" value="Unassembled WGS sequence"/>
</dbReference>
<dbReference type="SUPFAM" id="SSF53474">
    <property type="entry name" value="alpha/beta-Hydrolases"/>
    <property type="match status" value="1"/>
</dbReference>
<sequence length="186" mass="20332">MFSTVLVPFLTLFHLILGAPICTTIFIPVSIQARNAHFPPDFTTTSLLSIVGALGAVVFDSLVTDTYTIVGTYCEPEVLVESRRETVQLLVHGATYTRSYWTGDGFEEQYSWVAAASKAGYPTLAIDRLGNGDSSHPDPLLTVQYPVEVETIHQIILKLRAGTLPSPLAGRKFKKVIYVGHSYGSI</sequence>
<feature type="signal peptide" evidence="1">
    <location>
        <begin position="1"/>
        <end position="18"/>
    </location>
</feature>
<proteinExistence type="predicted"/>
<protein>
    <recommendedName>
        <fullName evidence="2">AB hydrolase-1 domain-containing protein</fullName>
    </recommendedName>
</protein>
<dbReference type="Gene3D" id="3.40.50.1820">
    <property type="entry name" value="alpha/beta hydrolase"/>
    <property type="match status" value="1"/>
</dbReference>
<dbReference type="AlphaFoldDB" id="A0A8H7T526"/>
<name>A0A8H7T526_9HELO</name>
<feature type="chain" id="PRO_5034354720" description="AB hydrolase-1 domain-containing protein" evidence="1">
    <location>
        <begin position="19"/>
        <end position="186"/>
    </location>
</feature>
<accession>A0A8H7T526</accession>
<feature type="domain" description="AB hydrolase-1" evidence="2">
    <location>
        <begin position="89"/>
        <end position="185"/>
    </location>
</feature>
<evidence type="ECO:0000259" key="2">
    <source>
        <dbReference type="Pfam" id="PF12697"/>
    </source>
</evidence>
<dbReference type="InterPro" id="IPR029058">
    <property type="entry name" value="AB_hydrolase_fold"/>
</dbReference>
<dbReference type="Pfam" id="PF12697">
    <property type="entry name" value="Abhydrolase_6"/>
    <property type="match status" value="1"/>
</dbReference>
<keyword evidence="1" id="KW-0732">Signal</keyword>
<evidence type="ECO:0000313" key="3">
    <source>
        <dbReference type="EMBL" id="KAG4413574.1"/>
    </source>
</evidence>
<evidence type="ECO:0000313" key="4">
    <source>
        <dbReference type="Proteomes" id="UP000664132"/>
    </source>
</evidence>
<comment type="caution">
    <text evidence="3">The sequence shown here is derived from an EMBL/GenBank/DDBJ whole genome shotgun (WGS) entry which is preliminary data.</text>
</comment>
<evidence type="ECO:0000256" key="1">
    <source>
        <dbReference type="SAM" id="SignalP"/>
    </source>
</evidence>
<organism evidence="3 4">
    <name type="scientific">Cadophora malorum</name>
    <dbReference type="NCBI Taxonomy" id="108018"/>
    <lineage>
        <taxon>Eukaryota</taxon>
        <taxon>Fungi</taxon>
        <taxon>Dikarya</taxon>
        <taxon>Ascomycota</taxon>
        <taxon>Pezizomycotina</taxon>
        <taxon>Leotiomycetes</taxon>
        <taxon>Helotiales</taxon>
        <taxon>Ploettnerulaceae</taxon>
        <taxon>Cadophora</taxon>
    </lineage>
</organism>